<protein>
    <recommendedName>
        <fullName evidence="4">C2H2-type domain-containing protein</fullName>
    </recommendedName>
</protein>
<comment type="caution">
    <text evidence="2">The sequence shown here is derived from an EMBL/GenBank/DDBJ whole genome shotgun (WGS) entry which is preliminary data.</text>
</comment>
<dbReference type="RefSeq" id="WP_191700220.1">
    <property type="nucleotide sequence ID" value="NZ_JACSPZ010000004.1"/>
</dbReference>
<feature type="transmembrane region" description="Helical" evidence="1">
    <location>
        <begin position="232"/>
        <end position="250"/>
    </location>
</feature>
<feature type="transmembrane region" description="Helical" evidence="1">
    <location>
        <begin position="135"/>
        <end position="155"/>
    </location>
</feature>
<keyword evidence="1" id="KW-1133">Transmembrane helix</keyword>
<name>A0ABR8XZ12_9BACL</name>
<feature type="transmembrane region" description="Helical" evidence="1">
    <location>
        <begin position="94"/>
        <end position="114"/>
    </location>
</feature>
<evidence type="ECO:0000313" key="2">
    <source>
        <dbReference type="EMBL" id="MBD8037152.1"/>
    </source>
</evidence>
<accession>A0ABR8XZ12</accession>
<keyword evidence="3" id="KW-1185">Reference proteome</keyword>
<keyword evidence="1" id="KW-0812">Transmembrane</keyword>
<evidence type="ECO:0008006" key="4">
    <source>
        <dbReference type="Google" id="ProtNLM"/>
    </source>
</evidence>
<keyword evidence="1" id="KW-0472">Membrane</keyword>
<proteinExistence type="predicted"/>
<dbReference type="InterPro" id="IPR026369">
    <property type="entry name" value="CxxC_20_CxxC"/>
</dbReference>
<feature type="transmembrane region" description="Helical" evidence="1">
    <location>
        <begin position="256"/>
        <end position="277"/>
    </location>
</feature>
<dbReference type="NCBIfam" id="TIGR04104">
    <property type="entry name" value="cxxc_20_cxxc"/>
    <property type="match status" value="1"/>
</dbReference>
<feature type="transmembrane region" description="Helical" evidence="1">
    <location>
        <begin position="161"/>
        <end position="182"/>
    </location>
</feature>
<organism evidence="2 3">
    <name type="scientific">Solibacillus faecavium</name>
    <dbReference type="NCBI Taxonomy" id="2762221"/>
    <lineage>
        <taxon>Bacteria</taxon>
        <taxon>Bacillati</taxon>
        <taxon>Bacillota</taxon>
        <taxon>Bacilli</taxon>
        <taxon>Bacillales</taxon>
        <taxon>Caryophanaceae</taxon>
        <taxon>Solibacillus</taxon>
    </lineage>
</organism>
<sequence length="287" mass="33800">MMNKEKWQKELSKLQLTEQQKKNINQTIIHSKRPKRQVNWTMVIAPVFVFTALFFLYLISNDDFVSPINQASKPVTDSYETEHLTELIRRGKHVAIISVLLIINGILATIVFFTMRRWQKPKILKLRKTVYSWRYVLIFIAPFIISAIGGILQMLELDIQWLKFSIFILIIIFQILLSFYFARNTSGTIYCPHCSHSFSKKEQIKMVWHFKMELHCPSCNEKLFYTKKYRQIIGVLTMQTTATLIFSPYFGLPLPLNILCVAIFILVICLVIMPLYLDLKKEEEFLF</sequence>
<dbReference type="Proteomes" id="UP000619101">
    <property type="component" value="Unassembled WGS sequence"/>
</dbReference>
<dbReference type="EMBL" id="JACSPZ010000004">
    <property type="protein sequence ID" value="MBD8037152.1"/>
    <property type="molecule type" value="Genomic_DNA"/>
</dbReference>
<feature type="transmembrane region" description="Helical" evidence="1">
    <location>
        <begin position="38"/>
        <end position="59"/>
    </location>
</feature>
<gene>
    <name evidence="2" type="ORF">H9635_10375</name>
</gene>
<evidence type="ECO:0000313" key="3">
    <source>
        <dbReference type="Proteomes" id="UP000619101"/>
    </source>
</evidence>
<evidence type="ECO:0000256" key="1">
    <source>
        <dbReference type="SAM" id="Phobius"/>
    </source>
</evidence>
<reference evidence="2 3" key="1">
    <citation type="submission" date="2020-08" db="EMBL/GenBank/DDBJ databases">
        <title>A Genomic Blueprint of the Chicken Gut Microbiome.</title>
        <authorList>
            <person name="Gilroy R."/>
            <person name="Ravi A."/>
            <person name="Getino M."/>
            <person name="Pursley I."/>
            <person name="Horton D.L."/>
            <person name="Alikhan N.-F."/>
            <person name="Baker D."/>
            <person name="Gharbi K."/>
            <person name="Hall N."/>
            <person name="Watson M."/>
            <person name="Adriaenssens E.M."/>
            <person name="Foster-Nyarko E."/>
            <person name="Jarju S."/>
            <person name="Secka A."/>
            <person name="Antonio M."/>
            <person name="Oren A."/>
            <person name="Chaudhuri R."/>
            <person name="La Ragione R.M."/>
            <person name="Hildebrand F."/>
            <person name="Pallen M.J."/>
        </authorList>
    </citation>
    <scope>NUCLEOTIDE SEQUENCE [LARGE SCALE GENOMIC DNA]</scope>
    <source>
        <strain evidence="2 3">A46</strain>
    </source>
</reference>